<proteinExistence type="predicted"/>
<dbReference type="EMBL" id="HE613254">
    <property type="protein sequence ID" value="CCE66742.1"/>
    <property type="molecule type" value="Genomic_DNA"/>
</dbReference>
<organism evidence="1">
    <name type="scientific">Candidatus Mycoplasma haematominutum 'Birmingham 1'</name>
    <dbReference type="NCBI Taxonomy" id="1116213"/>
    <lineage>
        <taxon>Bacteria</taxon>
        <taxon>Bacillati</taxon>
        <taxon>Mycoplasmatota</taxon>
        <taxon>Mollicutes</taxon>
        <taxon>Mycoplasmataceae</taxon>
        <taxon>Mycoplasma</taxon>
    </lineage>
</organism>
<gene>
    <name evidence="1" type="ORF">MHM_02240</name>
</gene>
<evidence type="ECO:0000313" key="1">
    <source>
        <dbReference type="EMBL" id="CCE66742.1"/>
    </source>
</evidence>
<accession>G8C344</accession>
<dbReference type="KEGG" id="mhb:MHM_02240"/>
<dbReference type="OrthoDB" id="397858at2"/>
<name>G8C344_9MOLU</name>
<dbReference type="RefSeq" id="WP_015511607.1">
    <property type="nucleotide sequence ID" value="NC_021007.1"/>
</dbReference>
<reference evidence="1" key="1">
    <citation type="submission" date="2011-11" db="EMBL/GenBank/DDBJ databases">
        <title>Complete genome sequence of Candidatus Mycoplasma haemominutum.</title>
        <authorList>
            <person name="Barker E.N."/>
            <person name="Darby A.C."/>
            <person name="Helps C.R."/>
            <person name="Peters I.R."/>
            <person name="Hughes M.A."/>
            <person name="Radford A.D."/>
            <person name="Novacco M."/>
            <person name="Boretti F."/>
            <person name="Hofmann-Lehmann R."/>
            <person name="Tasker S."/>
        </authorList>
    </citation>
    <scope>NUCLEOTIDE SEQUENCE</scope>
    <source>
        <strain evidence="1">Birmingham 1</strain>
    </source>
</reference>
<sequence>MVYFRVLNFDHLVLGKITGLTVEGVLVTSKLFAPFLKHRSFSFSAIPGKVLPLPCAYHSLSEYYENWGELATSTEDKKYLLPTNWELVYSLLLELRERRTELQLPEPFSEETSTIDYPSWKSQIKQVLSSISDIDFHEIIDNYNQRVFTHPKSKLNFKLIHPEEIKFKGKVFPTIAGARNLQIYLNKKLEILPMFSVDKDSKLKLLPSWKLEELEGQTTFKYDQEWISTLESKAPDLFSLHSFKAPPLPTFSK</sequence>
<dbReference type="PATRIC" id="fig|1116213.3.peg.235"/>
<protein>
    <submittedName>
        <fullName evidence="1">Uncharacterized protein</fullName>
    </submittedName>
</protein>
<reference evidence="1" key="2">
    <citation type="submission" date="2011-11" db="EMBL/GenBank/DDBJ databases">
        <authorList>
            <person name="Barker E."/>
        </authorList>
    </citation>
    <scope>NUCLEOTIDE SEQUENCE</scope>
    <source>
        <strain evidence="1">Birmingham 1</strain>
    </source>
</reference>
<dbReference type="HOGENOM" id="CLU_1293198_0_0_14"/>
<dbReference type="AlphaFoldDB" id="G8C344"/>